<dbReference type="Proteomes" id="UP000272025">
    <property type="component" value="Unassembled WGS sequence"/>
</dbReference>
<dbReference type="GeneID" id="39582790"/>
<dbReference type="EMBL" id="ML119057">
    <property type="protein sequence ID" value="ROT37146.1"/>
    <property type="molecule type" value="Genomic_DNA"/>
</dbReference>
<gene>
    <name evidence="1" type="ORF">SODALDRAFT_360833</name>
</gene>
<keyword evidence="2" id="KW-1185">Reference proteome</keyword>
<proteinExistence type="predicted"/>
<dbReference type="AlphaFoldDB" id="A0A3N2PS33"/>
<protein>
    <submittedName>
        <fullName evidence="1">Uncharacterized protein</fullName>
    </submittedName>
</protein>
<evidence type="ECO:0000313" key="2">
    <source>
        <dbReference type="Proteomes" id="UP000272025"/>
    </source>
</evidence>
<name>A0A3N2PS33_SODAK</name>
<reference evidence="1 2" key="1">
    <citation type="journal article" date="2018" name="Mol. Ecol.">
        <title>The obligate alkalophilic soda-lake fungus Sodiomyces alkalinus has shifted to a protein diet.</title>
        <authorList>
            <person name="Grum-Grzhimaylo A.A."/>
            <person name="Falkoski D.L."/>
            <person name="van den Heuvel J."/>
            <person name="Valero-Jimenez C.A."/>
            <person name="Min B."/>
            <person name="Choi I.G."/>
            <person name="Lipzen A."/>
            <person name="Daum C.G."/>
            <person name="Aanen D.K."/>
            <person name="Tsang A."/>
            <person name="Henrissat B."/>
            <person name="Bilanenko E.N."/>
            <person name="de Vries R.P."/>
            <person name="van Kan J.A.L."/>
            <person name="Grigoriev I.V."/>
            <person name="Debets A.J.M."/>
        </authorList>
    </citation>
    <scope>NUCLEOTIDE SEQUENCE [LARGE SCALE GENOMIC DNA]</scope>
    <source>
        <strain evidence="1 2">F11</strain>
    </source>
</reference>
<evidence type="ECO:0000313" key="1">
    <source>
        <dbReference type="EMBL" id="ROT37146.1"/>
    </source>
</evidence>
<organism evidence="1 2">
    <name type="scientific">Sodiomyces alkalinus (strain CBS 110278 / VKM F-3762 / F11)</name>
    <name type="common">Alkaliphilic filamentous fungus</name>
    <dbReference type="NCBI Taxonomy" id="1314773"/>
    <lineage>
        <taxon>Eukaryota</taxon>
        <taxon>Fungi</taxon>
        <taxon>Dikarya</taxon>
        <taxon>Ascomycota</taxon>
        <taxon>Pezizomycotina</taxon>
        <taxon>Sordariomycetes</taxon>
        <taxon>Hypocreomycetidae</taxon>
        <taxon>Glomerellales</taxon>
        <taxon>Plectosphaerellaceae</taxon>
        <taxon>Sodiomyces</taxon>
    </lineage>
</organism>
<dbReference type="RefSeq" id="XP_028464952.1">
    <property type="nucleotide sequence ID" value="XM_028614312.1"/>
</dbReference>
<accession>A0A3N2PS33</accession>
<sequence>MPVPFPGCLRFLGQVIPFDYPIIDAEMSPSTRNDEKRFQLTRTPVNCREIPCTTWGRRSGKWGYLGSEVRAKPVHTCRRWFWLSRLPRGDLSLDRPGPSVGGLWNTGLEPRWRNASGHAAKGNLRPPETSHQVSLLIIVVRAPYNELVASGAILDKTPTHGRRYRPTAAQTHRYQDPAQVNRERRQRFHEIDSLHVCENAKWLRWTRRWTSDALSPLASAPPRSTANNTL</sequence>